<dbReference type="AlphaFoldDB" id="A0AAV0BLA1"/>
<dbReference type="GO" id="GO:0007018">
    <property type="term" value="P:microtubule-based movement"/>
    <property type="evidence" value="ECO:0007669"/>
    <property type="project" value="InterPro"/>
</dbReference>
<reference evidence="3" key="1">
    <citation type="submission" date="2022-06" db="EMBL/GenBank/DDBJ databases">
        <authorList>
            <consortium name="SYNGENTA / RWTH Aachen University"/>
        </authorList>
    </citation>
    <scope>NUCLEOTIDE SEQUENCE</scope>
</reference>
<dbReference type="GO" id="GO:0051959">
    <property type="term" value="F:dynein light intermediate chain binding"/>
    <property type="evidence" value="ECO:0007669"/>
    <property type="project" value="InterPro"/>
</dbReference>
<dbReference type="PANTHER" id="PTHR46532">
    <property type="entry name" value="MALE FERTILITY FACTOR KL5"/>
    <property type="match status" value="1"/>
</dbReference>
<dbReference type="EMBL" id="CALTRL010005941">
    <property type="protein sequence ID" value="CAH7688027.1"/>
    <property type="molecule type" value="Genomic_DNA"/>
</dbReference>
<evidence type="ECO:0000256" key="1">
    <source>
        <dbReference type="ARBA" id="ARBA00008887"/>
    </source>
</evidence>
<dbReference type="GO" id="GO:0005524">
    <property type="term" value="F:ATP binding"/>
    <property type="evidence" value="ECO:0007669"/>
    <property type="project" value="InterPro"/>
</dbReference>
<evidence type="ECO:0000313" key="3">
    <source>
        <dbReference type="EMBL" id="CAH7688027.1"/>
    </source>
</evidence>
<sequence>MNSGYAGRSNLPDSLKKLLRSMAMTCPDRELISQLMLFSKEFQTAETLASKVEPFFSLCSKQLLSQPHYDFGLRALKAVLISAGHPKRARLQAGESGGASFASGDQAEQEILIQSVTETIVL</sequence>
<dbReference type="InterPro" id="IPR027417">
    <property type="entry name" value="P-loop_NTPase"/>
</dbReference>
<evidence type="ECO:0000313" key="4">
    <source>
        <dbReference type="Proteomes" id="UP001153365"/>
    </source>
</evidence>
<dbReference type="Proteomes" id="UP001153365">
    <property type="component" value="Unassembled WGS sequence"/>
</dbReference>
<accession>A0AAV0BLA1</accession>
<proteinExistence type="inferred from homology"/>
<name>A0AAV0BLA1_PHAPC</name>
<dbReference type="InterPro" id="IPR035699">
    <property type="entry name" value="AAA_6"/>
</dbReference>
<dbReference type="Pfam" id="PF12774">
    <property type="entry name" value="AAA_6"/>
    <property type="match status" value="1"/>
</dbReference>
<dbReference type="GO" id="GO:0045505">
    <property type="term" value="F:dynein intermediate chain binding"/>
    <property type="evidence" value="ECO:0007669"/>
    <property type="project" value="InterPro"/>
</dbReference>
<keyword evidence="4" id="KW-1185">Reference proteome</keyword>
<feature type="domain" description="Dynein heavy chain hydrolytic ATP-binding dynein motor region" evidence="2">
    <location>
        <begin position="1"/>
        <end position="95"/>
    </location>
</feature>
<dbReference type="GO" id="GO:0005858">
    <property type="term" value="C:axonemal dynein complex"/>
    <property type="evidence" value="ECO:0007669"/>
    <property type="project" value="TreeGrafter"/>
</dbReference>
<dbReference type="PANTHER" id="PTHR46532:SF4">
    <property type="entry name" value="AAA+ ATPASE DOMAIN-CONTAINING PROTEIN"/>
    <property type="match status" value="1"/>
</dbReference>
<dbReference type="InterPro" id="IPR026983">
    <property type="entry name" value="DHC"/>
</dbReference>
<dbReference type="Gene3D" id="3.40.50.300">
    <property type="entry name" value="P-loop containing nucleotide triphosphate hydrolases"/>
    <property type="match status" value="1"/>
</dbReference>
<dbReference type="Gene3D" id="1.10.8.710">
    <property type="match status" value="1"/>
</dbReference>
<evidence type="ECO:0000259" key="2">
    <source>
        <dbReference type="Pfam" id="PF12774"/>
    </source>
</evidence>
<gene>
    <name evidence="3" type="ORF">PPACK8108_LOCUS22919</name>
</gene>
<protein>
    <submittedName>
        <fullName evidence="3">Hydrolytic ATP binding site of dynein motor region D1-domain-containing protein</fullName>
    </submittedName>
</protein>
<comment type="caution">
    <text evidence="3">The sequence shown here is derived from an EMBL/GenBank/DDBJ whole genome shotgun (WGS) entry which is preliminary data.</text>
</comment>
<organism evidence="3 4">
    <name type="scientific">Phakopsora pachyrhizi</name>
    <name type="common">Asian soybean rust disease fungus</name>
    <dbReference type="NCBI Taxonomy" id="170000"/>
    <lineage>
        <taxon>Eukaryota</taxon>
        <taxon>Fungi</taxon>
        <taxon>Dikarya</taxon>
        <taxon>Basidiomycota</taxon>
        <taxon>Pucciniomycotina</taxon>
        <taxon>Pucciniomycetes</taxon>
        <taxon>Pucciniales</taxon>
        <taxon>Phakopsoraceae</taxon>
        <taxon>Phakopsora</taxon>
    </lineage>
</organism>
<dbReference type="InterPro" id="IPR043157">
    <property type="entry name" value="Dynein_AAA1S"/>
</dbReference>
<comment type="similarity">
    <text evidence="1">Belongs to the dynein heavy chain family.</text>
</comment>